<gene>
    <name evidence="1" type="ORF">O6H91_17G004400</name>
</gene>
<proteinExistence type="predicted"/>
<keyword evidence="2" id="KW-1185">Reference proteome</keyword>
<protein>
    <submittedName>
        <fullName evidence="1">Uncharacterized protein</fullName>
    </submittedName>
</protein>
<reference evidence="2" key="1">
    <citation type="journal article" date="2024" name="Proc. Natl. Acad. Sci. U.S.A.">
        <title>Extraordinary preservation of gene collinearity over three hundred million years revealed in homosporous lycophytes.</title>
        <authorList>
            <person name="Li C."/>
            <person name="Wickell D."/>
            <person name="Kuo L.Y."/>
            <person name="Chen X."/>
            <person name="Nie B."/>
            <person name="Liao X."/>
            <person name="Peng D."/>
            <person name="Ji J."/>
            <person name="Jenkins J."/>
            <person name="Williams M."/>
            <person name="Shu S."/>
            <person name="Plott C."/>
            <person name="Barry K."/>
            <person name="Rajasekar S."/>
            <person name="Grimwood J."/>
            <person name="Han X."/>
            <person name="Sun S."/>
            <person name="Hou Z."/>
            <person name="He W."/>
            <person name="Dai G."/>
            <person name="Sun C."/>
            <person name="Schmutz J."/>
            <person name="Leebens-Mack J.H."/>
            <person name="Li F.W."/>
            <person name="Wang L."/>
        </authorList>
    </citation>
    <scope>NUCLEOTIDE SEQUENCE [LARGE SCALE GENOMIC DNA]</scope>
    <source>
        <strain evidence="2">cv. PW_Plant_1</strain>
    </source>
</reference>
<dbReference type="EMBL" id="CM055108">
    <property type="protein sequence ID" value="KAJ7524426.1"/>
    <property type="molecule type" value="Genomic_DNA"/>
</dbReference>
<evidence type="ECO:0000313" key="2">
    <source>
        <dbReference type="Proteomes" id="UP001162992"/>
    </source>
</evidence>
<dbReference type="Proteomes" id="UP001162992">
    <property type="component" value="Chromosome 17"/>
</dbReference>
<sequence>MFGCSCNFLPVASIPVSPTSVGSSNTAIYFNSHQFISISPAAFPHHLQATSIVKLLNSIRGARNLCQSERSHFKTGLLELQLASSRKNPSTVSLMVSPVAERDGKVFVNREKLSISDTVSDGHARTTICEKAVFLGNCSNLLALEEGELHEVEEGASPACPEDDLESSDSIITNKEKLRRERISRKNNGKVPWNKGKKHSPETIELIRQRTSQAMLQPAVREKLIRNASKPMGEAIKENIKRSLLNLYAARRKIKFYQLACLQDWKNQISEAARVGGAAEEELQWNSYSGLSIRLRLEYIKELRAFNKMKKQGFQESAGFSKDRRKSISDAIKEKWKDPVSHNSTVLFFSPEGSLDYRTRACMGRQNHLLARSSKPHSEKKIKMKRSKLIDHMSTNKLACEKQQSGHQLSARVNGQQAAQTADIAFVTEVMRGEEALLISSKKPVGVNGHLDKALGSSAENYADVDKLLLVPEKTISDEQYGKLLACGNSIGPFGSDAQDFKPEIRKVCSYVDSKVSEKLEKLQRLRASRLVMEMKKMEAAERARMLMLEAEKAAKALEAAAKSNKFAKASLVETRRLLAEAAQSIKTVESKRLNEQEPMQHQKTKSYAIESSEASTSSLPEPIKGCMPHQTENHQSVKDNAEVELKMNLASHERGNTFDLIDSWIIYESPNKVRTSPPASMKKFYNLRKHSVVQPGLRTTGQTTLSLTDVDNESFTFTRHHQNLEYCSSTLPIGNPAKHNRVDINWSIPNQPKGSKKWHCGRLITVEN</sequence>
<comment type="caution">
    <text evidence="1">The sequence shown here is derived from an EMBL/GenBank/DDBJ whole genome shotgun (WGS) entry which is preliminary data.</text>
</comment>
<organism evidence="1 2">
    <name type="scientific">Diphasiastrum complanatum</name>
    <name type="common">Issler's clubmoss</name>
    <name type="synonym">Lycopodium complanatum</name>
    <dbReference type="NCBI Taxonomy" id="34168"/>
    <lineage>
        <taxon>Eukaryota</taxon>
        <taxon>Viridiplantae</taxon>
        <taxon>Streptophyta</taxon>
        <taxon>Embryophyta</taxon>
        <taxon>Tracheophyta</taxon>
        <taxon>Lycopodiopsida</taxon>
        <taxon>Lycopodiales</taxon>
        <taxon>Lycopodiaceae</taxon>
        <taxon>Lycopodioideae</taxon>
        <taxon>Diphasiastrum</taxon>
    </lineage>
</organism>
<evidence type="ECO:0000313" key="1">
    <source>
        <dbReference type="EMBL" id="KAJ7524426.1"/>
    </source>
</evidence>
<name>A0ACC2B3S9_DIPCM</name>
<accession>A0ACC2B3S9</accession>